<feature type="compositionally biased region" description="Basic and acidic residues" evidence="14">
    <location>
        <begin position="1515"/>
        <end position="1544"/>
    </location>
</feature>
<feature type="region of interest" description="Disordered" evidence="14">
    <location>
        <begin position="476"/>
        <end position="507"/>
    </location>
</feature>
<feature type="compositionally biased region" description="Basic and acidic residues" evidence="14">
    <location>
        <begin position="789"/>
        <end position="806"/>
    </location>
</feature>
<feature type="compositionally biased region" description="Basic residues" evidence="14">
    <location>
        <begin position="865"/>
        <end position="874"/>
    </location>
</feature>
<dbReference type="InterPro" id="IPR050125">
    <property type="entry name" value="GPCR_opsins"/>
</dbReference>
<dbReference type="Proteomes" id="UP000076858">
    <property type="component" value="Unassembled WGS sequence"/>
</dbReference>
<dbReference type="PROSITE" id="PS50262">
    <property type="entry name" value="G_PROTEIN_RECEP_F1_2"/>
    <property type="match status" value="1"/>
</dbReference>
<keyword evidence="5 15" id="KW-0812">Transmembrane</keyword>
<keyword evidence="11" id="KW-0675">Receptor</keyword>
<sequence>MSPLFGWSAYTYEPFGASCSFDCLFLFIELTQIEAKTFNVLSSILLAATIFCYVVHLSIMSVCYHKIYKRVSQLKLDPLTPPLSSDLLNEEEDKSCLSRICFDAALNFELDHLNQHRNQRTYKIEIQVLKLNVLMVLTFFIIWSPYAIMSFVSIYHPDLPAFWYIFPTVFAKMSCMMNPLLYGLTNSSLRRELRHLWQDMCCQRKANVGDRHCRYRNRSSGYPIIINAYTICCKYSFRDPKDGEIDRPIYDKEGVYLGKVNQGTCMCSGCVESRREVSLNNNSRIIAMTLSLVKADEGWKRLMDFNTAQEHRSAQWARSSNHAGGNRVPFAPEDIAMPPPWLLPNQQPQVAFPVAQAQVRSFFDEEVVEWPPRSAKKSSQTQYVPEPSQHPQPPPQIIHTTLQPPRRQWTETSIRPVQHIRFEADRQSTSQRPQAEKKAAPAVKQRDPAAVTQHVVDLKKIPPPVVAVDLKEPYRTVPVGEPKPEPHQRQNKQQQTASRKSAISYDSSEYDYEEDATAVAAGHQDKQIIHSKMDESEGDQSFYDESSSLTAVDATMSVGGGQDDFYAKAAPPPQRRQQFVQQFHQPESRRQPQAASTEETDVEQHQAFDYGKTIFRTQVGSGQASRQHPHTAEYEQVQQRENGRPSTYVDETAETQRHQPAKVKQGQPGVRKQQLAGHRQQQQPLERNTSPTEAPVFEAERPSFFSTNLQASPNQRQFQVGQQHHQRQQLAPQQQAGEWPARHPAPESNRKTKPRTPYRPEEQQSSEKFVNVPKYKPGSNPAVPPVQRYQEEPEEFQRDHQSDPYHHQQQAYRPEEDGTNYGQPEEHHRPEENHRPEEHYRQKDHHRPKEQHHQPIYDNQEVQHGKKNHVRQRRPPIESRPAPESEPTRSNPWQTQQSQAEANAYDPYEEQRQEPHREQHHESEQQHEQHQPQAHQPEEPPSVAPIPGRRPPGGRPSFQSEEQFNGSDNDGKGNSDTDFEDSPPFVAPAPKRPQHPSANRPRPHRPLPPPQRPRDASIVTQGLNTLKSLVGLQSTQQRLRPHHSDARRPERHRQRPGGRRPPHHPAGNSFDNGGEIGRVDQLDVGVDEFDATDLSNAPVQARHNVQPIKEEPMEHRSDPDDEIHDFLPPVMSSTESSVRVTAPPARVTEAPELPVPVSSTATPEEPKSTLFPPFNKRVRPQPPSPAQTESKTNAGKDSSAGQLRITSYKQRIEAMKERAKLREQLAQSKKDSESTADILAEPVVPVSVASTSTTTARPSTTRAKIPPRMPVRRPVTASPSTSTSSTTESVPVSVEKSQDTKESSYEQYKRRFKPKASSNRPVKEEEPAAPPAEVAPADVQEEEPSGRKNLFGKMPGSPFVRRRMQQKQQREEEERLLAEESPKPVVKEEVVEMPSVPPRPNKRIRPGQFARTTTVAPIIEPSLDDDEESGSVLASPDQWPPTSGPQISIKTETSSMPKAEEEEESAKIELVSVASVEADKDIENPKAQPIEEEQDYPTHQQQSYAFESAGQPFLDKPDLSSERADSNVEEKEDKEPVPVQEKPRHSFFTMATNDPILPIEELLNIRVRDNGKDM</sequence>
<dbReference type="SUPFAM" id="SSF81321">
    <property type="entry name" value="Family A G protein-coupled receptor-like"/>
    <property type="match status" value="1"/>
</dbReference>
<evidence type="ECO:0000256" key="6">
    <source>
        <dbReference type="ARBA" id="ARBA00022925"/>
    </source>
</evidence>
<feature type="compositionally biased region" description="Basic and acidic residues" evidence="14">
    <location>
        <begin position="824"/>
        <end position="841"/>
    </location>
</feature>
<feature type="compositionally biased region" description="Low complexity" evidence="14">
    <location>
        <begin position="1242"/>
        <end position="1263"/>
    </location>
</feature>
<gene>
    <name evidence="17" type="ORF">APZ42_034443</name>
</gene>
<feature type="compositionally biased region" description="Polar residues" evidence="14">
    <location>
        <begin position="679"/>
        <end position="692"/>
    </location>
</feature>
<keyword evidence="4" id="KW-0716">Sensory transduction</keyword>
<feature type="domain" description="G-protein coupled receptors family 1 profile" evidence="16">
    <location>
        <begin position="1"/>
        <end position="182"/>
    </location>
</feature>
<feature type="compositionally biased region" description="Polar residues" evidence="14">
    <location>
        <begin position="1018"/>
        <end position="1038"/>
    </location>
</feature>
<feature type="compositionally biased region" description="Polar residues" evidence="14">
    <location>
        <begin position="704"/>
        <end position="714"/>
    </location>
</feature>
<evidence type="ECO:0000256" key="15">
    <source>
        <dbReference type="SAM" id="Phobius"/>
    </source>
</evidence>
<name>A0A164K7J1_9CRUS</name>
<proteinExistence type="inferred from homology"/>
<evidence type="ECO:0000256" key="13">
    <source>
        <dbReference type="ARBA" id="ARBA00023305"/>
    </source>
</evidence>
<feature type="compositionally biased region" description="Low complexity" evidence="14">
    <location>
        <begin position="575"/>
        <end position="585"/>
    </location>
</feature>
<evidence type="ECO:0000256" key="9">
    <source>
        <dbReference type="ARBA" id="ARBA00023040"/>
    </source>
</evidence>
<reference evidence="17 18" key="1">
    <citation type="submission" date="2016-03" db="EMBL/GenBank/DDBJ databases">
        <title>EvidentialGene: Evidence-directed Construction of Genes on Genomes.</title>
        <authorList>
            <person name="Gilbert D.G."/>
            <person name="Choi J.-H."/>
            <person name="Mockaitis K."/>
            <person name="Colbourne J."/>
            <person name="Pfrender M."/>
        </authorList>
    </citation>
    <scope>NUCLEOTIDE SEQUENCE [LARGE SCALE GENOMIC DNA]</scope>
    <source>
        <strain evidence="17 18">Xinb3</strain>
        <tissue evidence="17">Complete organism</tissue>
    </source>
</reference>
<dbReference type="OrthoDB" id="6371102at2759"/>
<dbReference type="InterPro" id="IPR027430">
    <property type="entry name" value="Retinal_BS"/>
</dbReference>
<evidence type="ECO:0000256" key="1">
    <source>
        <dbReference type="ARBA" id="ARBA00004141"/>
    </source>
</evidence>
<dbReference type="Gene3D" id="1.20.1070.10">
    <property type="entry name" value="Rhodopsin 7-helix transmembrane proteins"/>
    <property type="match status" value="1"/>
</dbReference>
<keyword evidence="6" id="KW-0681">Retinal protein</keyword>
<feature type="region of interest" description="Disordered" evidence="14">
    <location>
        <begin position="424"/>
        <end position="451"/>
    </location>
</feature>
<evidence type="ECO:0000256" key="4">
    <source>
        <dbReference type="ARBA" id="ARBA00022606"/>
    </source>
</evidence>
<feature type="transmembrane region" description="Helical" evidence="15">
    <location>
        <begin position="133"/>
        <end position="155"/>
    </location>
</feature>
<keyword evidence="18" id="KW-1185">Reference proteome</keyword>
<feature type="region of interest" description="Disordered" evidence="14">
    <location>
        <begin position="369"/>
        <end position="409"/>
    </location>
</feature>
<comment type="similarity">
    <text evidence="2">Belongs to the G-protein coupled receptor 1 family.</text>
</comment>
<dbReference type="STRING" id="35525.A0A164K7J1"/>
<dbReference type="GO" id="GO:0007602">
    <property type="term" value="P:phototransduction"/>
    <property type="evidence" value="ECO:0007669"/>
    <property type="project" value="UniProtKB-KW"/>
</dbReference>
<feature type="compositionally biased region" description="Polar residues" evidence="14">
    <location>
        <begin position="491"/>
        <end position="501"/>
    </location>
</feature>
<feature type="compositionally biased region" description="Pro residues" evidence="14">
    <location>
        <begin position="939"/>
        <end position="954"/>
    </location>
</feature>
<evidence type="ECO:0000259" key="16">
    <source>
        <dbReference type="PROSITE" id="PS50262"/>
    </source>
</evidence>
<feature type="region of interest" description="Disordered" evidence="14">
    <location>
        <begin position="1091"/>
        <end position="1550"/>
    </location>
</feature>
<evidence type="ECO:0000256" key="11">
    <source>
        <dbReference type="ARBA" id="ARBA00023170"/>
    </source>
</evidence>
<evidence type="ECO:0000256" key="5">
    <source>
        <dbReference type="ARBA" id="ARBA00022692"/>
    </source>
</evidence>
<feature type="transmembrane region" description="Helical" evidence="15">
    <location>
        <begin position="44"/>
        <end position="64"/>
    </location>
</feature>
<evidence type="ECO:0000256" key="2">
    <source>
        <dbReference type="ARBA" id="ARBA00010663"/>
    </source>
</evidence>
<comment type="caution">
    <text evidence="17">The sequence shown here is derived from an EMBL/GenBank/DDBJ whole genome shotgun (WGS) entry which is preliminary data.</text>
</comment>
<feature type="region of interest" description="Disordered" evidence="14">
    <location>
        <begin position="562"/>
        <end position="604"/>
    </location>
</feature>
<keyword evidence="13" id="KW-0844">Vision</keyword>
<feature type="region of interest" description="Disordered" evidence="14">
    <location>
        <begin position="619"/>
        <end position="1077"/>
    </location>
</feature>
<keyword evidence="8" id="KW-0157">Chromophore</keyword>
<keyword evidence="7 15" id="KW-1133">Transmembrane helix</keyword>
<feature type="compositionally biased region" description="Basic and acidic residues" evidence="14">
    <location>
        <begin position="1368"/>
        <end position="1390"/>
    </location>
</feature>
<evidence type="ECO:0000256" key="8">
    <source>
        <dbReference type="ARBA" id="ARBA00022991"/>
    </source>
</evidence>
<feature type="compositionally biased region" description="Low complexity" evidence="14">
    <location>
        <begin position="1274"/>
        <end position="1294"/>
    </location>
</feature>
<feature type="compositionally biased region" description="Basic and acidic residues" evidence="14">
    <location>
        <begin position="875"/>
        <end position="887"/>
    </location>
</feature>
<feature type="compositionally biased region" description="Basic and acidic residues" evidence="14">
    <location>
        <begin position="434"/>
        <end position="447"/>
    </location>
</feature>
<feature type="compositionally biased region" description="Polar residues" evidence="14">
    <location>
        <begin position="957"/>
        <end position="968"/>
    </location>
</feature>
<evidence type="ECO:0000313" key="17">
    <source>
        <dbReference type="EMBL" id="KZS03018.1"/>
    </source>
</evidence>
<feature type="compositionally biased region" description="Low complexity" evidence="14">
    <location>
        <begin position="715"/>
        <end position="737"/>
    </location>
</feature>
<feature type="compositionally biased region" description="Basic and acidic residues" evidence="14">
    <location>
        <begin position="1108"/>
        <end position="1118"/>
    </location>
</feature>
<dbReference type="GO" id="GO:0009881">
    <property type="term" value="F:photoreceptor activity"/>
    <property type="evidence" value="ECO:0007669"/>
    <property type="project" value="UniProtKB-KW"/>
</dbReference>
<accession>A0A164K7J1</accession>
<dbReference type="GO" id="GO:0007601">
    <property type="term" value="P:visual perception"/>
    <property type="evidence" value="ECO:0007669"/>
    <property type="project" value="UniProtKB-KW"/>
</dbReference>
<evidence type="ECO:0000256" key="3">
    <source>
        <dbReference type="ARBA" id="ARBA00022543"/>
    </source>
</evidence>
<dbReference type="Pfam" id="PF00001">
    <property type="entry name" value="7tm_1"/>
    <property type="match status" value="1"/>
</dbReference>
<evidence type="ECO:0000256" key="7">
    <source>
        <dbReference type="ARBA" id="ARBA00022989"/>
    </source>
</evidence>
<evidence type="ECO:0000256" key="12">
    <source>
        <dbReference type="ARBA" id="ARBA00023224"/>
    </source>
</evidence>
<dbReference type="GO" id="GO:0016020">
    <property type="term" value="C:membrane"/>
    <property type="evidence" value="ECO:0007669"/>
    <property type="project" value="UniProtKB-SubCell"/>
</dbReference>
<keyword evidence="3" id="KW-0600">Photoreceptor protein</keyword>
<dbReference type="EMBL" id="LRGB01003375">
    <property type="protein sequence ID" value="KZS03018.1"/>
    <property type="molecule type" value="Genomic_DNA"/>
</dbReference>
<keyword evidence="9" id="KW-0297">G-protein coupled receptor</keyword>
<feature type="compositionally biased region" description="Polar residues" evidence="14">
    <location>
        <begin position="888"/>
        <end position="901"/>
    </location>
</feature>
<dbReference type="InterPro" id="IPR000276">
    <property type="entry name" value="GPCR_Rhodpsn"/>
</dbReference>
<evidence type="ECO:0000313" key="18">
    <source>
        <dbReference type="Proteomes" id="UP000076858"/>
    </source>
</evidence>
<feature type="compositionally biased region" description="Basic and acidic residues" evidence="14">
    <location>
        <begin position="740"/>
        <end position="750"/>
    </location>
</feature>
<dbReference type="InterPro" id="IPR017452">
    <property type="entry name" value="GPCR_Rhodpsn_7TM"/>
</dbReference>
<feature type="compositionally biased region" description="Basic and acidic residues" evidence="14">
    <location>
        <begin position="1210"/>
        <end position="1233"/>
    </location>
</feature>
<feature type="compositionally biased region" description="Polar residues" evidence="14">
    <location>
        <begin position="1444"/>
        <end position="1456"/>
    </location>
</feature>
<organism evidence="17 18">
    <name type="scientific">Daphnia magna</name>
    <dbReference type="NCBI Taxonomy" id="35525"/>
    <lineage>
        <taxon>Eukaryota</taxon>
        <taxon>Metazoa</taxon>
        <taxon>Ecdysozoa</taxon>
        <taxon>Arthropoda</taxon>
        <taxon>Crustacea</taxon>
        <taxon>Branchiopoda</taxon>
        <taxon>Diplostraca</taxon>
        <taxon>Cladocera</taxon>
        <taxon>Anomopoda</taxon>
        <taxon>Daphniidae</taxon>
        <taxon>Daphnia</taxon>
    </lineage>
</organism>
<comment type="subcellular location">
    <subcellularLocation>
        <location evidence="1">Membrane</location>
        <topology evidence="1">Multi-pass membrane protein</topology>
    </subcellularLocation>
</comment>
<keyword evidence="10 15" id="KW-0472">Membrane</keyword>
<dbReference type="PRINTS" id="PR00237">
    <property type="entry name" value="GPCRRHODOPSN"/>
</dbReference>
<feature type="compositionally biased region" description="Basic and acidic residues" evidence="14">
    <location>
        <begin position="1296"/>
        <end position="1309"/>
    </location>
</feature>
<protein>
    <recommendedName>
        <fullName evidence="16">G-protein coupled receptors family 1 profile domain-containing protein</fullName>
    </recommendedName>
</protein>
<evidence type="ECO:0000256" key="14">
    <source>
        <dbReference type="SAM" id="MobiDB-lite"/>
    </source>
</evidence>
<evidence type="ECO:0000256" key="10">
    <source>
        <dbReference type="ARBA" id="ARBA00023136"/>
    </source>
</evidence>
<feature type="compositionally biased region" description="Polar residues" evidence="14">
    <location>
        <begin position="1186"/>
        <end position="1209"/>
    </location>
</feature>
<dbReference type="GO" id="GO:0004930">
    <property type="term" value="F:G protein-coupled receptor activity"/>
    <property type="evidence" value="ECO:0007669"/>
    <property type="project" value="UniProtKB-KW"/>
</dbReference>
<dbReference type="PROSITE" id="PS00238">
    <property type="entry name" value="OPSIN"/>
    <property type="match status" value="1"/>
</dbReference>
<dbReference type="PANTHER" id="PTHR24240">
    <property type="entry name" value="OPSIN"/>
    <property type="match status" value="1"/>
</dbReference>
<feature type="compositionally biased region" description="Basic and acidic residues" evidence="14">
    <location>
        <begin position="909"/>
        <end position="930"/>
    </location>
</feature>
<keyword evidence="12" id="KW-0807">Transducer</keyword>
<feature type="compositionally biased region" description="Basic residues" evidence="14">
    <location>
        <begin position="1049"/>
        <end position="1063"/>
    </location>
</feature>